<keyword evidence="2" id="KW-0285">Flavoprotein</keyword>
<dbReference type="EMBL" id="JAVAMP010000018">
    <property type="protein sequence ID" value="MDP5276752.1"/>
    <property type="molecule type" value="Genomic_DNA"/>
</dbReference>
<protein>
    <submittedName>
        <fullName evidence="6">Flavin reductase family protein</fullName>
        <ecNumber evidence="6">1.5.1.-</ecNumber>
    </submittedName>
</protein>
<evidence type="ECO:0000256" key="1">
    <source>
        <dbReference type="ARBA" id="ARBA00001917"/>
    </source>
</evidence>
<proteinExistence type="inferred from homology"/>
<sequence>MIVEPSTLPWKDAYKLLIGSVLPRPIAFVSTVDLKGRANLAPFSFFTCISAEPMLICFSPMVRGSDGAKKDTLVNIEATKEFIINIVSEDIINQVNECATEFPFDTDEFIISGLNKEAGSKVNVPRVKECLIHLECSLYELHHYGSEPGSGSLVIGKVELISIADHLYENGKINTQQLNPIGRMAGQSYLRAASDTFILNRIKKGDSK</sequence>
<name>A0ABT9J5M3_9BACL</name>
<dbReference type="Pfam" id="PF01613">
    <property type="entry name" value="Flavin_Reduct"/>
    <property type="match status" value="1"/>
</dbReference>
<dbReference type="GO" id="GO:0016491">
    <property type="term" value="F:oxidoreductase activity"/>
    <property type="evidence" value="ECO:0007669"/>
    <property type="project" value="UniProtKB-KW"/>
</dbReference>
<organism evidence="6 7">
    <name type="scientific">Chengkuizengella axinellae</name>
    <dbReference type="NCBI Taxonomy" id="3064388"/>
    <lineage>
        <taxon>Bacteria</taxon>
        <taxon>Bacillati</taxon>
        <taxon>Bacillota</taxon>
        <taxon>Bacilli</taxon>
        <taxon>Bacillales</taxon>
        <taxon>Paenibacillaceae</taxon>
        <taxon>Chengkuizengella</taxon>
    </lineage>
</organism>
<dbReference type="SMART" id="SM00903">
    <property type="entry name" value="Flavin_Reduct"/>
    <property type="match status" value="1"/>
</dbReference>
<gene>
    <name evidence="6" type="ORF">Q5Y73_21910</name>
</gene>
<evidence type="ECO:0000259" key="5">
    <source>
        <dbReference type="SMART" id="SM00903"/>
    </source>
</evidence>
<comment type="similarity">
    <text evidence="4">Belongs to the flavoredoxin family.</text>
</comment>
<accession>A0ABT9J5M3</accession>
<evidence type="ECO:0000256" key="4">
    <source>
        <dbReference type="ARBA" id="ARBA00038054"/>
    </source>
</evidence>
<dbReference type="InterPro" id="IPR012349">
    <property type="entry name" value="Split_barrel_FMN-bd"/>
</dbReference>
<keyword evidence="6" id="KW-0560">Oxidoreductase</keyword>
<dbReference type="PANTHER" id="PTHR33798">
    <property type="entry name" value="FLAVOPROTEIN OXYGENASE"/>
    <property type="match status" value="1"/>
</dbReference>
<comment type="caution">
    <text evidence="6">The sequence shown here is derived from an EMBL/GenBank/DDBJ whole genome shotgun (WGS) entry which is preliminary data.</text>
</comment>
<keyword evidence="3" id="KW-0288">FMN</keyword>
<evidence type="ECO:0000256" key="3">
    <source>
        <dbReference type="ARBA" id="ARBA00022643"/>
    </source>
</evidence>
<evidence type="ECO:0000313" key="7">
    <source>
        <dbReference type="Proteomes" id="UP001231941"/>
    </source>
</evidence>
<evidence type="ECO:0000256" key="2">
    <source>
        <dbReference type="ARBA" id="ARBA00022630"/>
    </source>
</evidence>
<dbReference type="SUPFAM" id="SSF50475">
    <property type="entry name" value="FMN-binding split barrel"/>
    <property type="match status" value="1"/>
</dbReference>
<dbReference type="PANTHER" id="PTHR33798:SF5">
    <property type="entry name" value="FLAVIN REDUCTASE LIKE DOMAIN-CONTAINING PROTEIN"/>
    <property type="match status" value="1"/>
</dbReference>
<dbReference type="InterPro" id="IPR002563">
    <property type="entry name" value="Flavin_Rdtase-like_dom"/>
</dbReference>
<dbReference type="EC" id="1.5.1.-" evidence="6"/>
<dbReference type="RefSeq" id="WP_305994060.1">
    <property type="nucleotide sequence ID" value="NZ_JAVAMP010000018.1"/>
</dbReference>
<comment type="cofactor">
    <cofactor evidence="1">
        <name>FMN</name>
        <dbReference type="ChEBI" id="CHEBI:58210"/>
    </cofactor>
</comment>
<feature type="domain" description="Flavin reductase like" evidence="5">
    <location>
        <begin position="19"/>
        <end position="175"/>
    </location>
</feature>
<dbReference type="Gene3D" id="2.30.110.10">
    <property type="entry name" value="Electron Transport, Fmn-binding Protein, Chain A"/>
    <property type="match status" value="1"/>
</dbReference>
<keyword evidence="7" id="KW-1185">Reference proteome</keyword>
<evidence type="ECO:0000313" key="6">
    <source>
        <dbReference type="EMBL" id="MDP5276752.1"/>
    </source>
</evidence>
<dbReference type="Proteomes" id="UP001231941">
    <property type="component" value="Unassembled WGS sequence"/>
</dbReference>
<reference evidence="6 7" key="1">
    <citation type="submission" date="2023-08" db="EMBL/GenBank/DDBJ databases">
        <authorList>
            <person name="Park J.-S."/>
        </authorList>
    </citation>
    <scope>NUCLEOTIDE SEQUENCE [LARGE SCALE GENOMIC DNA]</scope>
    <source>
        <strain evidence="6 7">2205SS18-9</strain>
    </source>
</reference>